<dbReference type="SUPFAM" id="SSF53901">
    <property type="entry name" value="Thiolase-like"/>
    <property type="match status" value="1"/>
</dbReference>
<feature type="domain" description="Ketosynthase family 3 (KS3)" evidence="11">
    <location>
        <begin position="8"/>
        <end position="433"/>
    </location>
</feature>
<evidence type="ECO:0000256" key="8">
    <source>
        <dbReference type="PROSITE-ProRule" id="PRU01363"/>
    </source>
</evidence>
<keyword evidence="7" id="KW-0012">Acyltransferase</keyword>
<dbReference type="STRING" id="177199.A0A420Y0K0"/>
<dbReference type="SMART" id="SM00825">
    <property type="entry name" value="PKS_KS"/>
    <property type="match status" value="1"/>
</dbReference>
<feature type="active site" description="Proton donor; for dehydratase activity" evidence="8">
    <location>
        <position position="1239"/>
    </location>
</feature>
<dbReference type="SMART" id="SM00829">
    <property type="entry name" value="PKS_ER"/>
    <property type="match status" value="1"/>
</dbReference>
<organism evidence="13 14">
    <name type="scientific">Coniochaeta pulveracea</name>
    <dbReference type="NCBI Taxonomy" id="177199"/>
    <lineage>
        <taxon>Eukaryota</taxon>
        <taxon>Fungi</taxon>
        <taxon>Dikarya</taxon>
        <taxon>Ascomycota</taxon>
        <taxon>Pezizomycotina</taxon>
        <taxon>Sordariomycetes</taxon>
        <taxon>Sordariomycetidae</taxon>
        <taxon>Coniochaetales</taxon>
        <taxon>Coniochaetaceae</taxon>
        <taxon>Coniochaeta</taxon>
    </lineage>
</organism>
<dbReference type="SUPFAM" id="SSF51735">
    <property type="entry name" value="NAD(P)-binding Rossmann-fold domains"/>
    <property type="match status" value="2"/>
</dbReference>
<name>A0A420Y0K0_9PEZI</name>
<evidence type="ECO:0000259" key="11">
    <source>
        <dbReference type="PROSITE" id="PS52004"/>
    </source>
</evidence>
<dbReference type="Proteomes" id="UP000275385">
    <property type="component" value="Unassembled WGS sequence"/>
</dbReference>
<gene>
    <name evidence="13" type="ORF">DL546_002550</name>
</gene>
<dbReference type="PANTHER" id="PTHR43775">
    <property type="entry name" value="FATTY ACID SYNTHASE"/>
    <property type="match status" value="1"/>
</dbReference>
<dbReference type="InterPro" id="IPR042104">
    <property type="entry name" value="PKS_dehydratase_sf"/>
</dbReference>
<dbReference type="CDD" id="cd00833">
    <property type="entry name" value="PKS"/>
    <property type="match status" value="1"/>
</dbReference>
<dbReference type="Gene3D" id="3.10.129.110">
    <property type="entry name" value="Polyketide synthase dehydratase"/>
    <property type="match status" value="1"/>
</dbReference>
<dbReference type="Pfam" id="PF00109">
    <property type="entry name" value="ketoacyl-synt"/>
    <property type="match status" value="1"/>
</dbReference>
<dbReference type="InterPro" id="IPR020807">
    <property type="entry name" value="PKS_DH"/>
</dbReference>
<dbReference type="InterPro" id="IPR049900">
    <property type="entry name" value="PKS_mFAS_DH"/>
</dbReference>
<accession>A0A420Y0K0</accession>
<dbReference type="CDD" id="cd05195">
    <property type="entry name" value="enoyl_red"/>
    <property type="match status" value="1"/>
</dbReference>
<dbReference type="OrthoDB" id="329835at2759"/>
<dbReference type="PANTHER" id="PTHR43775:SF29">
    <property type="entry name" value="ASPERFURANONE POLYKETIDE SYNTHASE AFOG-RELATED"/>
    <property type="match status" value="1"/>
</dbReference>
<dbReference type="InterPro" id="IPR013154">
    <property type="entry name" value="ADH-like_N"/>
</dbReference>
<dbReference type="Pfam" id="PF23114">
    <property type="entry name" value="NAD-bd_HRPKS_sdrA"/>
    <property type="match status" value="1"/>
</dbReference>
<dbReference type="SUPFAM" id="SSF55048">
    <property type="entry name" value="Probable ACP-binding domain of malonyl-CoA ACP transacylase"/>
    <property type="match status" value="1"/>
</dbReference>
<feature type="compositionally biased region" description="Polar residues" evidence="9">
    <location>
        <begin position="272"/>
        <end position="291"/>
    </location>
</feature>
<feature type="domain" description="Carrier" evidence="10">
    <location>
        <begin position="2560"/>
        <end position="2634"/>
    </location>
</feature>
<evidence type="ECO:0000256" key="3">
    <source>
        <dbReference type="ARBA" id="ARBA00022679"/>
    </source>
</evidence>
<dbReference type="GO" id="GO:0006633">
    <property type="term" value="P:fatty acid biosynthetic process"/>
    <property type="evidence" value="ECO:0007669"/>
    <property type="project" value="InterPro"/>
</dbReference>
<evidence type="ECO:0000256" key="5">
    <source>
        <dbReference type="ARBA" id="ARBA00023002"/>
    </source>
</evidence>
<evidence type="ECO:0000259" key="10">
    <source>
        <dbReference type="PROSITE" id="PS50075"/>
    </source>
</evidence>
<dbReference type="PROSITE" id="PS52019">
    <property type="entry name" value="PKS_MFAS_DH"/>
    <property type="match status" value="1"/>
</dbReference>
<evidence type="ECO:0000256" key="9">
    <source>
        <dbReference type="SAM" id="MobiDB-lite"/>
    </source>
</evidence>
<comment type="caution">
    <text evidence="13">The sequence shown here is derived from an EMBL/GenBank/DDBJ whole genome shotgun (WGS) entry which is preliminary data.</text>
</comment>
<dbReference type="PROSITE" id="PS52004">
    <property type="entry name" value="KS3_2"/>
    <property type="match status" value="1"/>
</dbReference>
<dbReference type="InterPro" id="IPR016035">
    <property type="entry name" value="Acyl_Trfase/lysoPLipase"/>
</dbReference>
<keyword evidence="6" id="KW-0511">Multifunctional enzyme</keyword>
<dbReference type="InterPro" id="IPR057326">
    <property type="entry name" value="KR_dom"/>
</dbReference>
<dbReference type="SMART" id="SM00822">
    <property type="entry name" value="PKS_KR"/>
    <property type="match status" value="1"/>
</dbReference>
<dbReference type="InterPro" id="IPR020841">
    <property type="entry name" value="PKS_Beta-ketoAc_synthase_dom"/>
</dbReference>
<sequence length="2645" mass="286598">MSLPINPDEDIAVIGIGLKFPGNADTPESFYDLLLHGRSALQETPKDRYNIDAFYHPDHERFGAIHVRKAHYLKEDIAAFDAPFFSITPNEAVFLDPQQRGLLETVYHALENSGIPLRDAVGSKTAVYMGCFTNDYAMLMNRDPDADLLYAATGVSACLLSNRLSWFYDFKGPSLTLDTACSSSLNAVHLGATSLKAGEVDMAVVGGCNLFYNPDTTLPLSNLGFLSPDGKCHSFSADANGYSRGEGFGVVVLKRMSDALRNGDTIRAVIRGSSSNQDGKSPGITQPTRSGQQDLIHTAYQRAGLSLDQTRFFEAHGTGTPIGDPIEAGAIGDVFSSYRSDEDPMYVGALKSNVGHLEGAAGVAGLIKAIHVVEGGIIPPNLWCEEVNPKVLAKAWKLRFPQQATAWPSSGLRRASVNSFGFGGSNAHVILDDAASYLAERGWKGRHRTVLAPKVSGPLFLENGNGASEVTNGHAEETNGVHRHTKGHVSGTNGASGHNNGDANGKTNGHSNGHLNGTSSTQPTPLIFPISSYDESGVERLSLSLSEYLARQAPAIDDEQSYLSELAHTLSTHRTQFPWRATVAAATLSSLTEALSNPPSAVRINSDNGRLALIFTGQGAQWAGMGQELIPVYPVFTQSLEQADTSLRSLGCEWSVFDILQDAERINKAEYSQPICTALQVALVDLLRSWGVQPGAVVGHSSGEIAAAYAAGALSSEDAWRIAYYRGLLTPKLAPAAGETGMGMVSVALDHETATEHIRVVAGDAGDLAIACFNSPANVTVSGKHEAVTALQSRLGDSVFHRRLKVENAYHSKFMQPIAEEYRQLIGKIEKPTSDKGESPLFYSSLTGDRLATHNLQTADYWVNNLVSPVRFSEAVSSLLTDRPSLSKYAKDISTEHGPITEVLELGPHPALQGPLREIMNVLPGFNAKTVSYTSLLRRKSSALESALSAASMLATRGQAVDLDAVNRTSTAQMLTDLPPYPFNHTKTYWKESRISKNYRFRSAPRHELLGAPVSDWNKNNAIWRNYIRLSENPWIKDHRITGSLLYPGAGMLVMAIEAMRQLANPSKVLRGFRLKEVVFQVALRIPTGPEGLETHLTVKPYYDSTSSTSSNWSEFQLSSVDGNEWRDHCRGLIQADYEVPVNPIDNGLEQKMWVESAGLAVAEGEKACRTKVTPIQLYELLHTVGFDFGETFQTLSDVAIDQHHRSAVATVTDPIELIKSKMPLGYVQPYLIHPTTLDGVLQSAIAALTRGGREVGDAMVPTSIKELWIAADPEARHDTLRVVAEAKTLGLRQATATATGISPITRKPLAILDGFVSTAISGGSSDDQQTSANEAAHRHLCFNTIWKPDIDLLTQEGAVRLFTPPAELLDFNPTEIIADVERLCYLYIKRYLSTPDQPPVDTTKSWYQIYLNWMQHQLDMHSQGKLVHAVVANENWDELALDDKYFYSLETKMRNSVQPEAQMTVAVGSQLAKCLSSEVDPLEVFFKDALMDKVYSDGTGAKLGYSYVETYIDHLAHKNSGISILEVGAGTGGATLPIMETLCQHGDGEGAPRFETYHFTDLSPAFFEKAEKKFAKWADRMVFKTLNIENDPVDQGFKTGVYDVIIAANVVHATCNIDRTLGNIVKMLKPGGKLILNELTNPDAIRTGFGFGLLYGWWLSEEPHRQWGPLMTPEQWDGHLKKVGFGGVDLEFTDYTGKADHLNGVLVATKLDTESKTATAKAGSDTLVVFDEASQLQKDVTAEILVKAEGQARPVPLSQLPGVDLASKQVIFLAELDRPLLDRLDEARFAALQSMVTKLDSLVWVTQGGGAGSATADPASEMVTGFARVIRQENPTLKFVTLAIDTVRSPAAAASTTLNMIDSVLLGKKVKSGLTPDNTFWESEGVMHIPRLVEDNAMNTAIARKTTTQTAHPGRFASQKALKLVVGSPGLLDTLQFIDDPRYDLPLAEGEVEFKVSAAGLNFLDVMIALGQVIGENLGCEGAGTVTRVGPNVTRFQVGDRVCGLAPGTFNTFARSPQTALAKVPSNLSLPGAAGFTVVYVTAYAALVSIANIQPGETVLIHAAAGGVGQACIQLAKVRGAEIYATVGSVEKRDLLINKYGIPADHILSSRDLTFAQGIKRLTKGRGVDVAVNSLSGDALRATWECMAPFGRFIEVGKIDIYSSARLNMAVFKNNVSFEFVDISFMNINNPKQFQSIIEDLMSLVEADKIGPLEPTTEYNFSQMQESFRYMQSGAHSGKIVLIPHDGDQVPIVPSQKDTYDFNANASYLIAGGLGGLGRSMARWMASRGAKNLILLSRSGNNNPVSQEVVSDLESQGVRVACPVVDVSDLAALRSALDSCSDMPPIKGCIQGSMVLKDSTFANMTLQDFNIPLAPKVAGSWNLHTALPHDLDFFILLSSIATQICNLGQSNYTAGNSYQDALARHRILNNQRATVLDLGMILSVGYVAENEADLVTHLRHMGAEGMREEELHAILNEACNPSPPASSLTLAKSQISLGLQLPETRALAGDEYCDWMSDPLVRHLHQIRTHSDAESSDNAAQVNYAVLLANAGSAEEAGEIVYEGLKGKLVKALNISADEVDPNKALHNMGVDSLVAVELRTWILRQFGADVAVFDLMEIGSLRGLCGMVVGRSGFVNLKGEKEE</sequence>
<evidence type="ECO:0000259" key="12">
    <source>
        <dbReference type="PROSITE" id="PS52019"/>
    </source>
</evidence>
<dbReference type="InterPro" id="IPR013217">
    <property type="entry name" value="Methyltransf_12"/>
</dbReference>
<dbReference type="SUPFAM" id="SSF52151">
    <property type="entry name" value="FabD/lysophospholipase-like"/>
    <property type="match status" value="1"/>
</dbReference>
<dbReference type="InterPro" id="IPR014043">
    <property type="entry name" value="Acyl_transferase_dom"/>
</dbReference>
<evidence type="ECO:0000256" key="2">
    <source>
        <dbReference type="ARBA" id="ARBA00022553"/>
    </source>
</evidence>
<dbReference type="Pfam" id="PF02801">
    <property type="entry name" value="Ketoacyl-synt_C"/>
    <property type="match status" value="1"/>
</dbReference>
<dbReference type="InterPro" id="IPR036291">
    <property type="entry name" value="NAD(P)-bd_dom_sf"/>
</dbReference>
<dbReference type="InterPro" id="IPR018201">
    <property type="entry name" value="Ketoacyl_synth_AS"/>
</dbReference>
<keyword evidence="1" id="KW-0596">Phosphopantetheine</keyword>
<dbReference type="SUPFAM" id="SSF47336">
    <property type="entry name" value="ACP-like"/>
    <property type="match status" value="1"/>
</dbReference>
<evidence type="ECO:0000256" key="6">
    <source>
        <dbReference type="ARBA" id="ARBA00023268"/>
    </source>
</evidence>
<dbReference type="Pfam" id="PF13602">
    <property type="entry name" value="ADH_zinc_N_2"/>
    <property type="match status" value="1"/>
</dbReference>
<keyword evidence="2" id="KW-0597">Phosphoprotein</keyword>
<dbReference type="CDD" id="cd02440">
    <property type="entry name" value="AdoMet_MTases"/>
    <property type="match status" value="1"/>
</dbReference>
<dbReference type="InterPro" id="IPR016036">
    <property type="entry name" value="Malonyl_transacylase_ACP-bd"/>
</dbReference>
<dbReference type="PROSITE" id="PS50075">
    <property type="entry name" value="CARRIER"/>
    <property type="match status" value="1"/>
</dbReference>
<dbReference type="GO" id="GO:0004315">
    <property type="term" value="F:3-oxoacyl-[acyl-carrier-protein] synthase activity"/>
    <property type="evidence" value="ECO:0007669"/>
    <property type="project" value="InterPro"/>
</dbReference>
<dbReference type="Gene3D" id="1.10.1200.10">
    <property type="entry name" value="ACP-like"/>
    <property type="match status" value="1"/>
</dbReference>
<keyword evidence="14" id="KW-1185">Reference proteome</keyword>
<feature type="domain" description="PKS/mFAS DH" evidence="12">
    <location>
        <begin position="1007"/>
        <end position="1327"/>
    </location>
</feature>
<dbReference type="Gene3D" id="3.90.180.10">
    <property type="entry name" value="Medium-chain alcohol dehydrogenases, catalytic domain"/>
    <property type="match status" value="1"/>
</dbReference>
<feature type="active site" description="Proton acceptor; for dehydratase activity" evidence="8">
    <location>
        <position position="1039"/>
    </location>
</feature>
<keyword evidence="4" id="KW-0521">NADP</keyword>
<dbReference type="InterPro" id="IPR009081">
    <property type="entry name" value="PP-bd_ACP"/>
</dbReference>
<dbReference type="GO" id="GO:0044550">
    <property type="term" value="P:secondary metabolite biosynthetic process"/>
    <property type="evidence" value="ECO:0007669"/>
    <property type="project" value="TreeGrafter"/>
</dbReference>
<reference evidence="13 14" key="1">
    <citation type="submission" date="2018-08" db="EMBL/GenBank/DDBJ databases">
        <title>Draft genome of the lignicolous fungus Coniochaeta pulveracea.</title>
        <authorList>
            <person name="Borstlap C.J."/>
            <person name="De Witt R.N."/>
            <person name="Botha A."/>
            <person name="Volschenk H."/>
        </authorList>
    </citation>
    <scope>NUCLEOTIDE SEQUENCE [LARGE SCALE GENOMIC DNA]</scope>
    <source>
        <strain evidence="13 14">CAB683</strain>
    </source>
</reference>
<feature type="region of interest" description="N-terminal hotdog fold" evidence="8">
    <location>
        <begin position="1007"/>
        <end position="1141"/>
    </location>
</feature>
<dbReference type="GO" id="GO:0008270">
    <property type="term" value="F:zinc ion binding"/>
    <property type="evidence" value="ECO:0007669"/>
    <property type="project" value="InterPro"/>
</dbReference>
<dbReference type="InterPro" id="IPR032821">
    <property type="entry name" value="PKS_assoc"/>
</dbReference>
<dbReference type="FunFam" id="3.40.50.720:FF:000209">
    <property type="entry name" value="Polyketide synthase Pks12"/>
    <property type="match status" value="1"/>
</dbReference>
<dbReference type="Pfam" id="PF14765">
    <property type="entry name" value="PS-DH"/>
    <property type="match status" value="1"/>
</dbReference>
<dbReference type="Gene3D" id="3.40.50.720">
    <property type="entry name" value="NAD(P)-binding Rossmann-like Domain"/>
    <property type="match status" value="3"/>
</dbReference>
<dbReference type="InterPro" id="IPR020806">
    <property type="entry name" value="PKS_PP-bd"/>
</dbReference>
<keyword evidence="5" id="KW-0560">Oxidoreductase</keyword>
<dbReference type="Pfam" id="PF16197">
    <property type="entry name" value="KAsynt_C_assoc"/>
    <property type="match status" value="1"/>
</dbReference>
<dbReference type="SMART" id="SM01294">
    <property type="entry name" value="PKS_PP_betabranch"/>
    <property type="match status" value="1"/>
</dbReference>
<feature type="region of interest" description="Disordered" evidence="9">
    <location>
        <begin position="488"/>
        <end position="524"/>
    </location>
</feature>
<dbReference type="InterPro" id="IPR011032">
    <property type="entry name" value="GroES-like_sf"/>
</dbReference>
<evidence type="ECO:0000256" key="7">
    <source>
        <dbReference type="ARBA" id="ARBA00023315"/>
    </source>
</evidence>
<proteinExistence type="predicted"/>
<evidence type="ECO:0000256" key="1">
    <source>
        <dbReference type="ARBA" id="ARBA00022450"/>
    </source>
</evidence>
<dbReference type="Pfam" id="PF08240">
    <property type="entry name" value="ADH_N"/>
    <property type="match status" value="1"/>
</dbReference>
<dbReference type="SMART" id="SM00826">
    <property type="entry name" value="PKS_DH"/>
    <property type="match status" value="1"/>
</dbReference>
<protein>
    <submittedName>
        <fullName evidence="13">Type I Iterative Polyketide synthase (PKS)</fullName>
    </submittedName>
</protein>
<dbReference type="InterPro" id="IPR014030">
    <property type="entry name" value="Ketoacyl_synth_N"/>
</dbReference>
<dbReference type="InterPro" id="IPR056501">
    <property type="entry name" value="NAD-bd_HRPKS_sdrA"/>
</dbReference>
<keyword evidence="3" id="KW-0808">Transferase</keyword>
<dbReference type="InterPro" id="IPR029063">
    <property type="entry name" value="SAM-dependent_MTases_sf"/>
</dbReference>
<dbReference type="InterPro" id="IPR013968">
    <property type="entry name" value="PKS_KR"/>
</dbReference>
<dbReference type="GO" id="GO:1901336">
    <property type="term" value="P:lactone biosynthetic process"/>
    <property type="evidence" value="ECO:0007669"/>
    <property type="project" value="UniProtKB-ARBA"/>
</dbReference>
<dbReference type="SMART" id="SM00823">
    <property type="entry name" value="PKS_PP"/>
    <property type="match status" value="1"/>
</dbReference>
<dbReference type="GO" id="GO:0031177">
    <property type="term" value="F:phosphopantetheine binding"/>
    <property type="evidence" value="ECO:0007669"/>
    <property type="project" value="InterPro"/>
</dbReference>
<dbReference type="SMART" id="SM00827">
    <property type="entry name" value="PKS_AT"/>
    <property type="match status" value="1"/>
</dbReference>
<evidence type="ECO:0000313" key="13">
    <source>
        <dbReference type="EMBL" id="RKU41198.1"/>
    </source>
</evidence>
<dbReference type="InterPro" id="IPR002364">
    <property type="entry name" value="Quin_OxRdtase/zeta-crystal_CS"/>
</dbReference>
<dbReference type="Pfam" id="PF21089">
    <property type="entry name" value="PKS_DH_N"/>
    <property type="match status" value="1"/>
</dbReference>
<dbReference type="Gene3D" id="3.40.47.10">
    <property type="match status" value="1"/>
</dbReference>
<dbReference type="Gene3D" id="3.40.50.150">
    <property type="entry name" value="Vaccinia Virus protein VP39"/>
    <property type="match status" value="1"/>
</dbReference>
<dbReference type="SUPFAM" id="SSF53335">
    <property type="entry name" value="S-adenosyl-L-methionine-dependent methyltransferases"/>
    <property type="match status" value="1"/>
</dbReference>
<feature type="compositionally biased region" description="Polar residues" evidence="9">
    <location>
        <begin position="490"/>
        <end position="524"/>
    </location>
</feature>
<dbReference type="GO" id="GO:0016491">
    <property type="term" value="F:oxidoreductase activity"/>
    <property type="evidence" value="ECO:0007669"/>
    <property type="project" value="UniProtKB-KW"/>
</dbReference>
<dbReference type="Pfam" id="PF08659">
    <property type="entry name" value="KR"/>
    <property type="match status" value="1"/>
</dbReference>
<dbReference type="InterPro" id="IPR049551">
    <property type="entry name" value="PKS_DH_C"/>
</dbReference>
<dbReference type="SUPFAM" id="SSF50129">
    <property type="entry name" value="GroES-like"/>
    <property type="match status" value="1"/>
</dbReference>
<dbReference type="Pfam" id="PF00698">
    <property type="entry name" value="Acyl_transf_1"/>
    <property type="match status" value="1"/>
</dbReference>
<dbReference type="EMBL" id="QVQW01000080">
    <property type="protein sequence ID" value="RKU41198.1"/>
    <property type="molecule type" value="Genomic_DNA"/>
</dbReference>
<dbReference type="GO" id="GO:0004312">
    <property type="term" value="F:fatty acid synthase activity"/>
    <property type="evidence" value="ECO:0007669"/>
    <property type="project" value="TreeGrafter"/>
</dbReference>
<dbReference type="PROSITE" id="PS01162">
    <property type="entry name" value="QOR_ZETA_CRYSTAL"/>
    <property type="match status" value="1"/>
</dbReference>
<dbReference type="InterPro" id="IPR016039">
    <property type="entry name" value="Thiolase-like"/>
</dbReference>
<dbReference type="PROSITE" id="PS00606">
    <property type="entry name" value="KS3_1"/>
    <property type="match status" value="1"/>
</dbReference>
<dbReference type="Gene3D" id="3.30.70.3290">
    <property type="match status" value="1"/>
</dbReference>
<dbReference type="Pfam" id="PF00550">
    <property type="entry name" value="PP-binding"/>
    <property type="match status" value="1"/>
</dbReference>
<dbReference type="InterPro" id="IPR050091">
    <property type="entry name" value="PKS_NRPS_Biosynth_Enz"/>
</dbReference>
<dbReference type="InterPro" id="IPR014031">
    <property type="entry name" value="Ketoacyl_synth_C"/>
</dbReference>
<evidence type="ECO:0000256" key="4">
    <source>
        <dbReference type="ARBA" id="ARBA00022857"/>
    </source>
</evidence>
<feature type="region of interest" description="C-terminal hotdog fold" evidence="8">
    <location>
        <begin position="1170"/>
        <end position="1327"/>
    </location>
</feature>
<dbReference type="Pfam" id="PF08242">
    <property type="entry name" value="Methyltransf_12"/>
    <property type="match status" value="1"/>
</dbReference>
<feature type="region of interest" description="Disordered" evidence="9">
    <location>
        <begin position="271"/>
        <end position="291"/>
    </location>
</feature>
<dbReference type="Gene3D" id="3.40.366.10">
    <property type="entry name" value="Malonyl-Coenzyme A Acyl Carrier Protein, domain 2"/>
    <property type="match status" value="1"/>
</dbReference>
<dbReference type="InterPro" id="IPR001227">
    <property type="entry name" value="Ac_transferase_dom_sf"/>
</dbReference>
<evidence type="ECO:0000313" key="14">
    <source>
        <dbReference type="Proteomes" id="UP000275385"/>
    </source>
</evidence>
<dbReference type="InterPro" id="IPR036736">
    <property type="entry name" value="ACP-like_sf"/>
</dbReference>
<dbReference type="InterPro" id="IPR020843">
    <property type="entry name" value="ER"/>
</dbReference>
<dbReference type="InterPro" id="IPR049552">
    <property type="entry name" value="PKS_DH_N"/>
</dbReference>